<dbReference type="InterPro" id="IPR029062">
    <property type="entry name" value="Class_I_gatase-like"/>
</dbReference>
<dbReference type="RefSeq" id="WP_007277053.1">
    <property type="nucleotide sequence ID" value="NZ_ABCK01000002.1"/>
</dbReference>
<dbReference type="Gene3D" id="2.120.10.30">
    <property type="entry name" value="TolB, C-terminal domain"/>
    <property type="match status" value="1"/>
</dbReference>
<dbReference type="eggNOG" id="COG2010">
    <property type="taxonomic scope" value="Bacteria"/>
</dbReference>
<dbReference type="PROSITE" id="PS51007">
    <property type="entry name" value="CYTC"/>
    <property type="match status" value="1"/>
</dbReference>
<comment type="caution">
    <text evidence="7">The sequence shown here is derived from an EMBL/GenBank/DDBJ whole genome shotgun (WGS) entry which is preliminary data.</text>
</comment>
<sequence length="1252" mass="138852">MKLNLRKAVQNILLAGLFLAPAFALIAKDKTKILFIAGDTKHRHGIHEFKAGSMLLADALNKSGLNIDAKVQWYGWPQDESIFEGVDACVIYADGGGNFGEKYAVLDENVKKGMGIMFMHYGVHPTKEVGEKYYKPWIGGYYDDAFSVNPSWIADLKINKDHPASRGLDKPVKVYDELYWNMNMKHDCDECSNIASAVPTKKNMVRYGSSKFWNKSAYDKLGTEQPIIYCRNPKDGSARGAGFVGGHYHNNWAIDDYRKLVLNTIAWVAKVDVPKSGVPSQKVTKAMLNTNLNRPDEPTQIELPTADLLTQAPGKVPELGADGRAIQKKRKPKKKPTPKKPQANTTQPAKKSVAKAPVAKSPQAKKPVTSQKKTAKKPVRKGPPTPSWPPTAPEKVNLKYFSVPDENLETTVWASTPQLYNPTNMDIDHKGRIWVTEAVNYRKQREQRRKEGDRIVVLTDSNGDGKADKSQVFDQDPNLAAPLGIAVFDNKIIVSQPPELIIYTDVDRNLKFDPKIDKKQALLTGFNGRQHDHSLHSLTAGPDGKFYFNSGNCGAIFTDKTGKTFRMNTNYRGGAPEEYFYTPTHELKGAKSDDGFVWSSGFTVRMDPDGSNVEIVGHGYRNSYEQTLSSFGDMFQSDNDDYSSCRNSYVLEYGSAGYYSLDGQYKWQPERRAGQSVPKAHWRQDNPGTFDAGDVYGSGGPSGVAFYENGALGKKWEGMYLSSATSRNTVLGYFPKEAGATFELNRFNFFTTNKNPNQSESAEETEKRLYFRPSDVCVGPDGALYVADWYDPGTGGHNSIDNSCSGTIYRIAPKNFKSVVPKIDLTTIKGQIDVLKNPSPNVRYLGFEALKKSGGKSSGQLIQLLDHPNKFVAARAIWLLPHAGKKGMAKCLELLDSPKANHRLIAYRALRRANANMLPFAKKLSQDPNTAVRRDVALSLRHYSAKETAPLFIDLVKAIKGYDKNYVEAIGLGAGNKENEVWQALKKEFASNGPLAWNQAFARITWRLGPSDAIEDLRLRASSDSLTKEQRLFAVESLSFIKDKKSALALVQIAKTQKEISKETSDWIFKRATSDWADLDIAAEIKNIYDPEAIKVQGITVAAEKTPSKLKVPAISQLQGNADQGKGKIMICTMCHNINGAGPHYGPRLEGWAQKQSKDAVIHAIINPSQGLAHGFKGHEIILKDDTVVQGMLESKGDPLIVVSTGGLRQIIPKSKVKKIIPMKRSLMLSAEQLGLKEQDVADIVEYMKQWQ</sequence>
<evidence type="ECO:0000256" key="5">
    <source>
        <dbReference type="SAM" id="MobiDB-lite"/>
    </source>
</evidence>
<evidence type="ECO:0000256" key="4">
    <source>
        <dbReference type="PROSITE-ProRule" id="PRU00433"/>
    </source>
</evidence>
<evidence type="ECO:0000313" key="7">
    <source>
        <dbReference type="EMBL" id="EDM29331.1"/>
    </source>
</evidence>
<feature type="domain" description="Cytochrome c" evidence="6">
    <location>
        <begin position="1120"/>
        <end position="1252"/>
    </location>
</feature>
<dbReference type="STRING" id="313628.LNTAR_23114"/>
<dbReference type="InterPro" id="IPR013427">
    <property type="entry name" value="Haem-bd_dom_put"/>
</dbReference>
<dbReference type="InterPro" id="IPR055557">
    <property type="entry name" value="DUF7133"/>
</dbReference>
<feature type="region of interest" description="Disordered" evidence="5">
    <location>
        <begin position="289"/>
        <end position="394"/>
    </location>
</feature>
<dbReference type="Gene3D" id="1.25.10.10">
    <property type="entry name" value="Leucine-rich Repeat Variant"/>
    <property type="match status" value="1"/>
</dbReference>
<evidence type="ECO:0000256" key="2">
    <source>
        <dbReference type="ARBA" id="ARBA00022723"/>
    </source>
</evidence>
<feature type="compositionally biased region" description="Basic residues" evidence="5">
    <location>
        <begin position="326"/>
        <end position="338"/>
    </location>
</feature>
<dbReference type="GO" id="GO:0046872">
    <property type="term" value="F:metal ion binding"/>
    <property type="evidence" value="ECO:0007669"/>
    <property type="project" value="UniProtKB-KW"/>
</dbReference>
<dbReference type="NCBIfam" id="TIGR02603">
    <property type="entry name" value="CxxCH_TIGR02603"/>
    <property type="match status" value="1"/>
</dbReference>
<evidence type="ECO:0000256" key="3">
    <source>
        <dbReference type="ARBA" id="ARBA00023004"/>
    </source>
</evidence>
<dbReference type="InterPro" id="IPR013428">
    <property type="entry name" value="Membrane-bound_put_N"/>
</dbReference>
<proteinExistence type="predicted"/>
<dbReference type="GO" id="GO:0009055">
    <property type="term" value="F:electron transfer activity"/>
    <property type="evidence" value="ECO:0007669"/>
    <property type="project" value="InterPro"/>
</dbReference>
<dbReference type="SUPFAM" id="SSF48371">
    <property type="entry name" value="ARM repeat"/>
    <property type="match status" value="1"/>
</dbReference>
<dbReference type="EMBL" id="ABCK01000002">
    <property type="protein sequence ID" value="EDM29331.1"/>
    <property type="molecule type" value="Genomic_DNA"/>
</dbReference>
<keyword evidence="8" id="KW-1185">Reference proteome</keyword>
<dbReference type="Pfam" id="PF23500">
    <property type="entry name" value="DUF7133"/>
    <property type="match status" value="1"/>
</dbReference>
<dbReference type="PANTHER" id="PTHR33546:SF1">
    <property type="entry name" value="LARGE, MULTIFUNCTIONAL SECRETED PROTEIN"/>
    <property type="match status" value="1"/>
</dbReference>
<feature type="compositionally biased region" description="Pro residues" evidence="5">
    <location>
        <begin position="381"/>
        <end position="392"/>
    </location>
</feature>
<feature type="compositionally biased region" description="Low complexity" evidence="5">
    <location>
        <begin position="348"/>
        <end position="362"/>
    </location>
</feature>
<dbReference type="eggNOG" id="COG1413">
    <property type="taxonomic scope" value="Bacteria"/>
</dbReference>
<evidence type="ECO:0000256" key="1">
    <source>
        <dbReference type="ARBA" id="ARBA00022617"/>
    </source>
</evidence>
<keyword evidence="3 4" id="KW-0408">Iron</keyword>
<dbReference type="InterPro" id="IPR036909">
    <property type="entry name" value="Cyt_c-like_dom_sf"/>
</dbReference>
<protein>
    <recommendedName>
        <fullName evidence="6">Cytochrome c domain-containing protein</fullName>
    </recommendedName>
</protein>
<dbReference type="SUPFAM" id="SSF50952">
    <property type="entry name" value="Soluble quinoprotein glucose dehydrogenase"/>
    <property type="match status" value="1"/>
</dbReference>
<gene>
    <name evidence="7" type="ORF">LNTAR_23114</name>
</gene>
<dbReference type="InterPro" id="IPR011042">
    <property type="entry name" value="6-blade_b-propeller_TolB-like"/>
</dbReference>
<accession>A6DGL4</accession>
<evidence type="ECO:0000259" key="6">
    <source>
        <dbReference type="PROSITE" id="PS51007"/>
    </source>
</evidence>
<dbReference type="InterPro" id="IPR011989">
    <property type="entry name" value="ARM-like"/>
</dbReference>
<dbReference type="InterPro" id="IPR029010">
    <property type="entry name" value="ThuA-like"/>
</dbReference>
<dbReference type="InterPro" id="IPR011041">
    <property type="entry name" value="Quinoprot_gluc/sorb_DH_b-prop"/>
</dbReference>
<keyword evidence="2 4" id="KW-0479">Metal-binding</keyword>
<dbReference type="GO" id="GO:0020037">
    <property type="term" value="F:heme binding"/>
    <property type="evidence" value="ECO:0007669"/>
    <property type="project" value="InterPro"/>
</dbReference>
<reference evidence="7 8" key="1">
    <citation type="journal article" date="2010" name="J. Bacteriol.">
        <title>Genome sequence of Lentisphaera araneosa HTCC2155T, the type species of the order Lentisphaerales in the phylum Lentisphaerae.</title>
        <authorList>
            <person name="Thrash J.C."/>
            <person name="Cho J.C."/>
            <person name="Vergin K.L."/>
            <person name="Morris R.M."/>
            <person name="Giovannoni S.J."/>
        </authorList>
    </citation>
    <scope>NUCLEOTIDE SEQUENCE [LARGE SCALE GENOMIC DNA]</scope>
    <source>
        <strain evidence="7 8">HTCC2155</strain>
    </source>
</reference>
<dbReference type="InterPro" id="IPR009056">
    <property type="entry name" value="Cyt_c-like_dom"/>
</dbReference>
<dbReference type="eggNOG" id="COG3828">
    <property type="taxonomic scope" value="Bacteria"/>
</dbReference>
<dbReference type="AlphaFoldDB" id="A6DGL4"/>
<dbReference type="Proteomes" id="UP000004947">
    <property type="component" value="Unassembled WGS sequence"/>
</dbReference>
<dbReference type="Gene3D" id="1.10.760.10">
    <property type="entry name" value="Cytochrome c-like domain"/>
    <property type="match status" value="1"/>
</dbReference>
<dbReference type="InterPro" id="IPR016024">
    <property type="entry name" value="ARM-type_fold"/>
</dbReference>
<dbReference type="SUPFAM" id="SSF46626">
    <property type="entry name" value="Cytochrome c"/>
    <property type="match status" value="1"/>
</dbReference>
<name>A6DGL4_9BACT</name>
<dbReference type="eggNOG" id="COG2133">
    <property type="taxonomic scope" value="Bacteria"/>
</dbReference>
<dbReference type="NCBIfam" id="TIGR02604">
    <property type="entry name" value="Piru_Ver_Nterm"/>
    <property type="match status" value="1"/>
</dbReference>
<keyword evidence="1 4" id="KW-0349">Heme</keyword>
<organism evidence="7 8">
    <name type="scientific">Lentisphaera araneosa HTCC2155</name>
    <dbReference type="NCBI Taxonomy" id="313628"/>
    <lineage>
        <taxon>Bacteria</taxon>
        <taxon>Pseudomonadati</taxon>
        <taxon>Lentisphaerota</taxon>
        <taxon>Lentisphaeria</taxon>
        <taxon>Lentisphaerales</taxon>
        <taxon>Lentisphaeraceae</taxon>
        <taxon>Lentisphaera</taxon>
    </lineage>
</organism>
<dbReference type="Gene3D" id="3.40.50.880">
    <property type="match status" value="1"/>
</dbReference>
<evidence type="ECO:0000313" key="8">
    <source>
        <dbReference type="Proteomes" id="UP000004947"/>
    </source>
</evidence>
<dbReference type="SUPFAM" id="SSF52317">
    <property type="entry name" value="Class I glutamine amidotransferase-like"/>
    <property type="match status" value="1"/>
</dbReference>
<dbReference type="Pfam" id="PF06283">
    <property type="entry name" value="ThuA"/>
    <property type="match status" value="1"/>
</dbReference>
<dbReference type="OrthoDB" id="174880at2"/>
<dbReference type="PANTHER" id="PTHR33546">
    <property type="entry name" value="LARGE, MULTIFUNCTIONAL SECRETED PROTEIN-RELATED"/>
    <property type="match status" value="1"/>
</dbReference>